<evidence type="ECO:0000256" key="4">
    <source>
        <dbReference type="ARBA" id="ARBA00022692"/>
    </source>
</evidence>
<dbReference type="AlphaFoldDB" id="A0A0P4VRA7"/>
<feature type="transmembrane region" description="Helical" evidence="7">
    <location>
        <begin position="189"/>
        <end position="209"/>
    </location>
</feature>
<feature type="compositionally biased region" description="Low complexity" evidence="8">
    <location>
        <begin position="217"/>
        <end position="240"/>
    </location>
</feature>
<dbReference type="InterPro" id="IPR036259">
    <property type="entry name" value="MFS_trans_sf"/>
</dbReference>
<keyword evidence="5 7" id="KW-1133">Transmembrane helix</keyword>
<feature type="transmembrane region" description="Helical" evidence="7">
    <location>
        <begin position="126"/>
        <end position="152"/>
    </location>
</feature>
<organism evidence="9">
    <name type="scientific">Rhodnius neglectus</name>
    <dbReference type="NCBI Taxonomy" id="72488"/>
    <lineage>
        <taxon>Eukaryota</taxon>
        <taxon>Metazoa</taxon>
        <taxon>Ecdysozoa</taxon>
        <taxon>Arthropoda</taxon>
        <taxon>Hexapoda</taxon>
        <taxon>Insecta</taxon>
        <taxon>Pterygota</taxon>
        <taxon>Neoptera</taxon>
        <taxon>Paraneoptera</taxon>
        <taxon>Hemiptera</taxon>
        <taxon>Heteroptera</taxon>
        <taxon>Panheteroptera</taxon>
        <taxon>Cimicomorpha</taxon>
        <taxon>Reduviidae</taxon>
        <taxon>Triatominae</taxon>
        <taxon>Rhodnius</taxon>
    </lineage>
</organism>
<name>A0A0P4VRA7_9HEMI</name>
<dbReference type="Gene3D" id="1.20.1250.20">
    <property type="entry name" value="MFS general substrate transporter like domains"/>
    <property type="match status" value="1"/>
</dbReference>
<dbReference type="GO" id="GO:0007040">
    <property type="term" value="P:lysosome organization"/>
    <property type="evidence" value="ECO:0007669"/>
    <property type="project" value="TreeGrafter"/>
</dbReference>
<dbReference type="GO" id="GO:0051453">
    <property type="term" value="P:regulation of intracellular pH"/>
    <property type="evidence" value="ECO:0007669"/>
    <property type="project" value="TreeGrafter"/>
</dbReference>
<feature type="transmembrane region" description="Helical" evidence="7">
    <location>
        <begin position="332"/>
        <end position="351"/>
    </location>
</feature>
<evidence type="ECO:0000256" key="1">
    <source>
        <dbReference type="ARBA" id="ARBA00004127"/>
    </source>
</evidence>
<dbReference type="EMBL" id="GDKW01001512">
    <property type="protein sequence ID" value="JAI55083.1"/>
    <property type="molecule type" value="mRNA"/>
</dbReference>
<feature type="region of interest" description="Disordered" evidence="8">
    <location>
        <begin position="216"/>
        <end position="240"/>
    </location>
</feature>
<dbReference type="PIRSF" id="PIRSF015974">
    <property type="entry name" value="CLN3_BTN1"/>
    <property type="match status" value="1"/>
</dbReference>
<dbReference type="InterPro" id="IPR018460">
    <property type="entry name" value="Battenin_disease_Cln3_subgr"/>
</dbReference>
<evidence type="ECO:0000256" key="7">
    <source>
        <dbReference type="RuleBase" id="RU361113"/>
    </source>
</evidence>
<dbReference type="Pfam" id="PF02487">
    <property type="entry name" value="CLN3"/>
    <property type="match status" value="1"/>
</dbReference>
<evidence type="ECO:0000256" key="8">
    <source>
        <dbReference type="SAM" id="MobiDB-lite"/>
    </source>
</evidence>
<reference evidence="9" key="1">
    <citation type="journal article" date="2016" name="PLoS Negl. Trop. Dis.">
        <title>A Deep Insight into the Sialome of Rhodnius neglectus, a Vector of Chagas Disease.</title>
        <authorList>
            <person name="Santiago P.B."/>
            <person name="Assumpcao T.C."/>
            <person name="Araujo C.N."/>
            <person name="Bastos I.M."/>
            <person name="Neves D."/>
            <person name="Silva I.G."/>
            <person name="Charneau S."/>
            <person name="Queiroz R.M."/>
            <person name="Raiol T."/>
            <person name="Oliveira J.V."/>
            <person name="Sousa M.V."/>
            <person name="Calvo E."/>
            <person name="Ribeiro J.M."/>
            <person name="Santana J.M."/>
        </authorList>
    </citation>
    <scope>NUCLEOTIDE SEQUENCE</scope>
    <source>
        <tissue evidence="9">Salivary glands</tissue>
    </source>
</reference>
<feature type="transmembrane region" description="Helical" evidence="7">
    <location>
        <begin position="267"/>
        <end position="284"/>
    </location>
</feature>
<dbReference type="GO" id="GO:0005765">
    <property type="term" value="C:lysosomal membrane"/>
    <property type="evidence" value="ECO:0007669"/>
    <property type="project" value="UniProtKB-SubCell"/>
</dbReference>
<dbReference type="SUPFAM" id="SSF103473">
    <property type="entry name" value="MFS general substrate transporter"/>
    <property type="match status" value="1"/>
</dbReference>
<feature type="transmembrane region" description="Helical" evidence="7">
    <location>
        <begin position="21"/>
        <end position="43"/>
    </location>
</feature>
<keyword evidence="4 7" id="KW-0812">Transmembrane</keyword>
<keyword evidence="7" id="KW-0458">Lysosome</keyword>
<proteinExistence type="evidence at transcript level"/>
<evidence type="ECO:0000256" key="6">
    <source>
        <dbReference type="ARBA" id="ARBA00023136"/>
    </source>
</evidence>
<evidence type="ECO:0000256" key="5">
    <source>
        <dbReference type="ARBA" id="ARBA00022989"/>
    </source>
</evidence>
<feature type="transmembrane region" description="Helical" evidence="7">
    <location>
        <begin position="357"/>
        <end position="376"/>
    </location>
</feature>
<feature type="transmembrane region" description="Helical" evidence="7">
    <location>
        <begin position="96"/>
        <end position="119"/>
    </location>
</feature>
<dbReference type="PANTHER" id="PTHR10981">
    <property type="entry name" value="BATTENIN"/>
    <property type="match status" value="1"/>
</dbReference>
<protein>
    <recommendedName>
        <fullName evidence="7">Battenin</fullName>
    </recommendedName>
</protein>
<accession>A0A0P4VRA7</accession>
<dbReference type="GO" id="GO:0012505">
    <property type="term" value="C:endomembrane system"/>
    <property type="evidence" value="ECO:0007669"/>
    <property type="project" value="UniProtKB-SubCell"/>
</dbReference>
<comment type="similarity">
    <text evidence="2 7">Belongs to the battenin family.</text>
</comment>
<dbReference type="InterPro" id="IPR003492">
    <property type="entry name" value="Battenin_disease_Cln3"/>
</dbReference>
<keyword evidence="6 7" id="KW-0472">Membrane</keyword>
<evidence type="ECO:0000256" key="3">
    <source>
        <dbReference type="ARBA" id="ARBA00022448"/>
    </source>
</evidence>
<dbReference type="PANTHER" id="PTHR10981:SF0">
    <property type="entry name" value="BATTENIN"/>
    <property type="match status" value="1"/>
</dbReference>
<comment type="subcellular location">
    <subcellularLocation>
        <location evidence="1">Endomembrane system</location>
        <topology evidence="1">Multi-pass membrane protein</topology>
    </subcellularLocation>
    <subcellularLocation>
        <location evidence="7">Lysosome membrane</location>
        <topology evidence="7">Multi-pass membrane protein</topology>
    </subcellularLocation>
</comment>
<dbReference type="PRINTS" id="PR01315">
    <property type="entry name" value="BATTENIN"/>
</dbReference>
<keyword evidence="3" id="KW-0813">Transport</keyword>
<sequence>MEEKSQQGIANSRVPVRPRSLVAFWFLGLCNNYGYVVMLAAAIDILSTNFHYTDGDTSSNSSSNATYVRQCTHMSTGAILLADIIPSLTIKLISPFFPLFIHFRMALIVILSAAGYILVAEAPTVAVAIAGVVCTALSSGLGEASLLSYMAFYKNKHIISTWSSGTGAAGFFGSFTYAILTKILGSHKITLYVLLTVPAVMGMSFWFLLEPPKRSDGNSNGSNKGNGTTGDLSKVSSSRSSEIDSEVAPIIGKSTSLSYKFSLIPSLFKYMIPLFLVYLFEYFINQGLFELITFDISWLTHAEQYKWYQVDYQVGVFISRSSINLIQINKTWILALCQFISVIFFATEAIFTYLPSIYIVFLAVLCEGFFGGAAYVNTFNRINQEVPDDRREFSMGMTSLADAVGISLAGFLAIPAHDAICNLPPYK</sequence>
<evidence type="ECO:0000313" key="9">
    <source>
        <dbReference type="EMBL" id="JAI55083.1"/>
    </source>
</evidence>
<feature type="transmembrane region" description="Helical" evidence="7">
    <location>
        <begin position="158"/>
        <end position="180"/>
    </location>
</feature>
<feature type="transmembrane region" description="Helical" evidence="7">
    <location>
        <begin position="397"/>
        <end position="417"/>
    </location>
</feature>
<evidence type="ECO:0000256" key="2">
    <source>
        <dbReference type="ARBA" id="ARBA00007467"/>
    </source>
</evidence>